<feature type="transmembrane region" description="Helical" evidence="10">
    <location>
        <begin position="69"/>
        <end position="87"/>
    </location>
</feature>
<keyword evidence="7 10" id="KW-1133">Transmembrane helix</keyword>
<feature type="region of interest" description="Disordered" evidence="11">
    <location>
        <begin position="700"/>
        <end position="720"/>
    </location>
</feature>
<protein>
    <recommendedName>
        <fullName evidence="10">Plasma membrane fusion protein PRM1</fullName>
    </recommendedName>
</protein>
<feature type="compositionally biased region" description="Basic and acidic residues" evidence="11">
    <location>
        <begin position="647"/>
        <end position="657"/>
    </location>
</feature>
<evidence type="ECO:0000256" key="2">
    <source>
        <dbReference type="ARBA" id="ARBA00004651"/>
    </source>
</evidence>
<feature type="region of interest" description="Disordered" evidence="11">
    <location>
        <begin position="647"/>
        <end position="679"/>
    </location>
</feature>
<evidence type="ECO:0000256" key="5">
    <source>
        <dbReference type="ARBA" id="ARBA00022692"/>
    </source>
</evidence>
<feature type="transmembrane region" description="Helical" evidence="10">
    <location>
        <begin position="332"/>
        <end position="352"/>
    </location>
</feature>
<name>A0AA39XZ52_9PEZI</name>
<evidence type="ECO:0000256" key="10">
    <source>
        <dbReference type="RuleBase" id="RU366035"/>
    </source>
</evidence>
<reference evidence="12" key="1">
    <citation type="submission" date="2023-06" db="EMBL/GenBank/DDBJ databases">
        <title>Genome-scale phylogeny and comparative genomics of the fungal order Sordariales.</title>
        <authorList>
            <consortium name="Lawrence Berkeley National Laboratory"/>
            <person name="Hensen N."/>
            <person name="Bonometti L."/>
            <person name="Westerberg I."/>
            <person name="Brannstrom I.O."/>
            <person name="Guillou S."/>
            <person name="Cros-Aarteil S."/>
            <person name="Calhoun S."/>
            <person name="Haridas S."/>
            <person name="Kuo A."/>
            <person name="Mondo S."/>
            <person name="Pangilinan J."/>
            <person name="Riley R."/>
            <person name="Labutti K."/>
            <person name="Andreopoulos B."/>
            <person name="Lipzen A."/>
            <person name="Chen C."/>
            <person name="Yanf M."/>
            <person name="Daum C."/>
            <person name="Ng V."/>
            <person name="Clum A."/>
            <person name="Steindorff A."/>
            <person name="Ohm R."/>
            <person name="Martin F."/>
            <person name="Silar P."/>
            <person name="Natvig D."/>
            <person name="Lalanne C."/>
            <person name="Gautier V."/>
            <person name="Ament-Velasquez S.L."/>
            <person name="Kruys A."/>
            <person name="Hutchinson M.I."/>
            <person name="Powell A.J."/>
            <person name="Barry K."/>
            <person name="Miller A.N."/>
            <person name="Grigoriev I.V."/>
            <person name="Debuchy R."/>
            <person name="Gladieux P."/>
            <person name="Thoren M.H."/>
            <person name="Johannesson H."/>
        </authorList>
    </citation>
    <scope>NUCLEOTIDE SEQUENCE</scope>
    <source>
        <strain evidence="12">SMH2532-1</strain>
    </source>
</reference>
<evidence type="ECO:0000256" key="11">
    <source>
        <dbReference type="SAM" id="MobiDB-lite"/>
    </source>
</evidence>
<evidence type="ECO:0000313" key="12">
    <source>
        <dbReference type="EMBL" id="KAK0642918.1"/>
    </source>
</evidence>
<gene>
    <name evidence="12" type="ORF">B0T16DRAFT_333186</name>
</gene>
<dbReference type="GO" id="GO:0005886">
    <property type="term" value="C:plasma membrane"/>
    <property type="evidence" value="ECO:0007669"/>
    <property type="project" value="UniProtKB-SubCell"/>
</dbReference>
<keyword evidence="6 10" id="KW-0184">Conjugation</keyword>
<proteinExistence type="inferred from homology"/>
<dbReference type="PANTHER" id="PTHR31030:SF1">
    <property type="entry name" value="PLASMA MEMBRANE FUSION PROTEIN PRM1"/>
    <property type="match status" value="1"/>
</dbReference>
<dbReference type="Proteomes" id="UP001174936">
    <property type="component" value="Unassembled WGS sequence"/>
</dbReference>
<comment type="caution">
    <text evidence="10">Lacks conserved residue(s) required for the propagation of feature annotation.</text>
</comment>
<accession>A0AA39XZ52</accession>
<dbReference type="EMBL" id="JAULSV010000005">
    <property type="protein sequence ID" value="KAK0642918.1"/>
    <property type="molecule type" value="Genomic_DNA"/>
</dbReference>
<comment type="subcellular location">
    <subcellularLocation>
        <location evidence="2 10">Cell membrane</location>
        <topology evidence="2 10">Multi-pass membrane protein</topology>
    </subcellularLocation>
</comment>
<evidence type="ECO:0000256" key="3">
    <source>
        <dbReference type="ARBA" id="ARBA00010780"/>
    </source>
</evidence>
<keyword evidence="13" id="KW-1185">Reference proteome</keyword>
<organism evidence="12 13">
    <name type="scientific">Cercophora newfieldiana</name>
    <dbReference type="NCBI Taxonomy" id="92897"/>
    <lineage>
        <taxon>Eukaryota</taxon>
        <taxon>Fungi</taxon>
        <taxon>Dikarya</taxon>
        <taxon>Ascomycota</taxon>
        <taxon>Pezizomycotina</taxon>
        <taxon>Sordariomycetes</taxon>
        <taxon>Sordariomycetidae</taxon>
        <taxon>Sordariales</taxon>
        <taxon>Lasiosphaeriaceae</taxon>
        <taxon>Cercophora</taxon>
    </lineage>
</organism>
<comment type="caution">
    <text evidence="12">The sequence shown here is derived from an EMBL/GenBank/DDBJ whole genome shotgun (WGS) entry which is preliminary data.</text>
</comment>
<feature type="transmembrane region" description="Helical" evidence="10">
    <location>
        <begin position="408"/>
        <end position="429"/>
    </location>
</feature>
<evidence type="ECO:0000256" key="6">
    <source>
        <dbReference type="ARBA" id="ARBA00022971"/>
    </source>
</evidence>
<comment type="similarity">
    <text evidence="3 10">Belongs to the PRM1 family.</text>
</comment>
<dbReference type="PANTHER" id="PTHR31030">
    <property type="entry name" value="PLASMA MEMBRANE FUSION PROTEIN PRM1"/>
    <property type="match status" value="1"/>
</dbReference>
<dbReference type="GO" id="GO:0032220">
    <property type="term" value="P:plasma membrane fusion involved in cytogamy"/>
    <property type="evidence" value="ECO:0007669"/>
    <property type="project" value="TreeGrafter"/>
</dbReference>
<evidence type="ECO:0000256" key="1">
    <source>
        <dbReference type="ARBA" id="ARBA00002512"/>
    </source>
</evidence>
<keyword evidence="8 10" id="KW-0472">Membrane</keyword>
<dbReference type="AlphaFoldDB" id="A0AA39XZ52"/>
<keyword evidence="9" id="KW-0325">Glycoprotein</keyword>
<sequence>MAYSEKSRGVPPVPPVPSNLNPTSWEMVDLHDEPHKPAPQIRRFYETNPGITPYLGLRARLSQIWFNRWTVLLLLVLVRVLLLTGSLNDNIGDAKVKALSACTKVEDVGSAMASMPHYLSVGVNSLAADGISKTVRGLTQVLKMILMGVEALIMFVINFYIGTIVCMVSALIHGTLDVAIGAVEGATDVMNKAIGSITDGITSDLGSLQTTVNDLVGGVANLIGKEAPKIEVSGRINDLKNIKVDSSSFVRGLDSLNKTIPNFDQIEKLGKDALSIPFKLVTDQLDAKLGNYSFDRSVFPVAEKQALSFCSSNSFLNEFFTTLFEIVKKGKIAFAVVIPILAVLAMLVMGFFEIKRWRREKMRAKVFTENGYDPMDVVYIASRPMTAGAGIKLASRFKGKKNLVARWAIAYATSLPALFVLSLAIAGFFSCLCQFVLLRAIEKEAPALVNQVGDFAGDVVQTLEAVSTDWAVDANAGILNIQNDINDDLLGWVREATSAVNKTLNTIDTELNDGITNVFKDTVLLNTARQIANCLIGRKIDAIERGLTWVHDNAKITLPLFPNDTFSQGAGDSVNGDSDLKSFLASPSAVTTDEVSGAVQSVIKTLHDGIIQEALISTALLLVYIIVVLTGVVWALVDMAGRDKMRGEGGQKYDITHPRPSPSPPPMTHNDNPFDDRAGVPAPDYNEVVYAGAVPRKTGVARYPSHTRKSSYPDMEDAGR</sequence>
<comment type="function">
    <text evidence="1 10">Involved in cell fusion during mating by stabilizing the plasma membrane fusion event.</text>
</comment>
<evidence type="ECO:0000313" key="13">
    <source>
        <dbReference type="Proteomes" id="UP001174936"/>
    </source>
</evidence>
<dbReference type="InterPro" id="IPR026777">
    <property type="entry name" value="PRM1"/>
</dbReference>
<dbReference type="GO" id="GO:0043332">
    <property type="term" value="C:mating projection tip"/>
    <property type="evidence" value="ECO:0007669"/>
    <property type="project" value="UniProtKB-UniRule"/>
</dbReference>
<feature type="transmembrane region" description="Helical" evidence="10">
    <location>
        <begin position="614"/>
        <end position="637"/>
    </location>
</feature>
<keyword evidence="4 10" id="KW-1003">Cell membrane</keyword>
<keyword evidence="5 10" id="KW-0812">Transmembrane</keyword>
<evidence type="ECO:0000256" key="9">
    <source>
        <dbReference type="ARBA" id="ARBA00023180"/>
    </source>
</evidence>
<evidence type="ECO:0000256" key="4">
    <source>
        <dbReference type="ARBA" id="ARBA00022475"/>
    </source>
</evidence>
<evidence type="ECO:0000256" key="7">
    <source>
        <dbReference type="ARBA" id="ARBA00022989"/>
    </source>
</evidence>
<evidence type="ECO:0000256" key="8">
    <source>
        <dbReference type="ARBA" id="ARBA00023136"/>
    </source>
</evidence>